<evidence type="ECO:0000256" key="2">
    <source>
        <dbReference type="PROSITE-ProRule" id="PRU01091"/>
    </source>
</evidence>
<gene>
    <name evidence="5" type="ORF">H9Q16_19695</name>
</gene>
<reference evidence="5" key="1">
    <citation type="submission" date="2020-08" db="EMBL/GenBank/DDBJ databases">
        <title>Sulfitobacter aestuariivivens sp. nov., isolated from a tidal flat.</title>
        <authorList>
            <person name="Park S."/>
            <person name="Yoon J.-H."/>
        </authorList>
    </citation>
    <scope>NUCLEOTIDE SEQUENCE</scope>
    <source>
        <strain evidence="5">TSTF-M16</strain>
    </source>
</reference>
<keyword evidence="6" id="KW-1185">Reference proteome</keyword>
<feature type="DNA-binding region" description="OmpR/PhoB-type" evidence="2">
    <location>
        <begin position="10"/>
        <end position="107"/>
    </location>
</feature>
<dbReference type="SMART" id="SM00028">
    <property type="entry name" value="TPR"/>
    <property type="match status" value="3"/>
</dbReference>
<dbReference type="InterPro" id="IPR019734">
    <property type="entry name" value="TPR_rpt"/>
</dbReference>
<dbReference type="PROSITE" id="PS51755">
    <property type="entry name" value="OMPR_PHOB"/>
    <property type="match status" value="1"/>
</dbReference>
<evidence type="ECO:0000313" key="5">
    <source>
        <dbReference type="EMBL" id="MBD3666169.1"/>
    </source>
</evidence>
<dbReference type="SUPFAM" id="SSF46894">
    <property type="entry name" value="C-terminal effector domain of the bipartite response regulators"/>
    <property type="match status" value="1"/>
</dbReference>
<dbReference type="Pfam" id="PF00486">
    <property type="entry name" value="Trans_reg_C"/>
    <property type="match status" value="1"/>
</dbReference>
<feature type="domain" description="OmpR/PhoB-type" evidence="4">
    <location>
        <begin position="10"/>
        <end position="107"/>
    </location>
</feature>
<dbReference type="GO" id="GO:0003677">
    <property type="term" value="F:DNA binding"/>
    <property type="evidence" value="ECO:0007669"/>
    <property type="project" value="UniProtKB-UniRule"/>
</dbReference>
<dbReference type="Gene3D" id="1.10.10.10">
    <property type="entry name" value="Winged helix-like DNA-binding domain superfamily/Winged helix DNA-binding domain"/>
    <property type="match status" value="1"/>
</dbReference>
<accession>A0A927D758</accession>
<dbReference type="SMART" id="SM00862">
    <property type="entry name" value="Trans_reg_C"/>
    <property type="match status" value="1"/>
</dbReference>
<dbReference type="GO" id="GO:0006355">
    <property type="term" value="P:regulation of DNA-templated transcription"/>
    <property type="evidence" value="ECO:0007669"/>
    <property type="project" value="InterPro"/>
</dbReference>
<dbReference type="GO" id="GO:0000160">
    <property type="term" value="P:phosphorelay signal transduction system"/>
    <property type="evidence" value="ECO:0007669"/>
    <property type="project" value="InterPro"/>
</dbReference>
<keyword evidence="1 2" id="KW-0238">DNA-binding</keyword>
<dbReference type="Proteomes" id="UP000635142">
    <property type="component" value="Unassembled WGS sequence"/>
</dbReference>
<dbReference type="InterPro" id="IPR001867">
    <property type="entry name" value="OmpR/PhoB-type_DNA-bd"/>
</dbReference>
<dbReference type="InterPro" id="IPR016032">
    <property type="entry name" value="Sig_transdc_resp-reg_C-effctor"/>
</dbReference>
<sequence>MTADASPLQVEHIRLGSDEYLWRNGHLQNTRGRVVPLRAKSLKMFEVLLAQRGAVLSKEQLSELVWPNTAATDESIARCVSDIRKALRDKRHDIVETFPKLGYRLNVGISDAADPDQYQRGPLGGLPVLLGIFIVLVVATLAVALTRTQARVTQYTPYVSAPSPGNSIAIMPFFAQAEEDGFLATGLAEDLEIHLAEVSGIRVISSAQTAMIADALETPVERAQSLQTRYLVEGSVRQNDTQISLSLRLIDGADGATLWADRYEGSRSEILAFRDGLPDALVTAMAVELSTRDRQRLARTDTDDPKAFEDVLRARRALSLFTYEASLDAEKYLRRAIARDPTYARAHAELASAFVIRMENDWIVLSSADTAKAFYFGEKALELDPDLWFSHYILGRLHSVSETGDIATALNHLETAMALQPQNDDARIYYAIVLAMSGDLEEANRIFESVLATHPQPPFWYFLGRANALFHQQRNEEALVTISQCLSQLPNSPYCLRTQIAILARLGRIEDAEWAVEEYAILGHETTLDAIMKSAIERDDDMRSYLRASYGLAGIE</sequence>
<dbReference type="PANTHER" id="PTHR12558:SF33">
    <property type="entry name" value="BLL7664 PROTEIN"/>
    <property type="match status" value="1"/>
</dbReference>
<comment type="caution">
    <text evidence="5">The sequence shown here is derived from an EMBL/GenBank/DDBJ whole genome shotgun (WGS) entry which is preliminary data.</text>
</comment>
<keyword evidence="3" id="KW-0812">Transmembrane</keyword>
<dbReference type="Gene3D" id="1.25.40.10">
    <property type="entry name" value="Tetratricopeptide repeat domain"/>
    <property type="match status" value="1"/>
</dbReference>
<keyword evidence="3" id="KW-0472">Membrane</keyword>
<evidence type="ECO:0000256" key="1">
    <source>
        <dbReference type="ARBA" id="ARBA00023125"/>
    </source>
</evidence>
<name>A0A927D758_9RHOB</name>
<dbReference type="Gene3D" id="3.40.50.10070">
    <property type="entry name" value="TolB, N-terminal domain"/>
    <property type="match status" value="1"/>
</dbReference>
<dbReference type="InterPro" id="IPR036388">
    <property type="entry name" value="WH-like_DNA-bd_sf"/>
</dbReference>
<keyword evidence="3" id="KW-1133">Transmembrane helix</keyword>
<evidence type="ECO:0000259" key="4">
    <source>
        <dbReference type="PROSITE" id="PS51755"/>
    </source>
</evidence>
<feature type="transmembrane region" description="Helical" evidence="3">
    <location>
        <begin position="126"/>
        <end position="145"/>
    </location>
</feature>
<dbReference type="RefSeq" id="WP_191077200.1">
    <property type="nucleotide sequence ID" value="NZ_JACTAG010000004.1"/>
</dbReference>
<dbReference type="Pfam" id="PF14559">
    <property type="entry name" value="TPR_19"/>
    <property type="match status" value="1"/>
</dbReference>
<evidence type="ECO:0000256" key="3">
    <source>
        <dbReference type="SAM" id="Phobius"/>
    </source>
</evidence>
<dbReference type="PANTHER" id="PTHR12558">
    <property type="entry name" value="CELL DIVISION CYCLE 16,23,27"/>
    <property type="match status" value="1"/>
</dbReference>
<dbReference type="InterPro" id="IPR011990">
    <property type="entry name" value="TPR-like_helical_dom_sf"/>
</dbReference>
<dbReference type="AlphaFoldDB" id="A0A927D758"/>
<organism evidence="5 6">
    <name type="scientific">Sulfitobacter aestuariivivens</name>
    <dbReference type="NCBI Taxonomy" id="2766981"/>
    <lineage>
        <taxon>Bacteria</taxon>
        <taxon>Pseudomonadati</taxon>
        <taxon>Pseudomonadota</taxon>
        <taxon>Alphaproteobacteria</taxon>
        <taxon>Rhodobacterales</taxon>
        <taxon>Roseobacteraceae</taxon>
        <taxon>Sulfitobacter</taxon>
    </lineage>
</organism>
<dbReference type="EMBL" id="JACTAG010000004">
    <property type="protein sequence ID" value="MBD3666169.1"/>
    <property type="molecule type" value="Genomic_DNA"/>
</dbReference>
<proteinExistence type="predicted"/>
<dbReference type="SUPFAM" id="SSF48452">
    <property type="entry name" value="TPR-like"/>
    <property type="match status" value="1"/>
</dbReference>
<protein>
    <submittedName>
        <fullName evidence="5">Tetratricopeptide repeat protein</fullName>
    </submittedName>
</protein>
<evidence type="ECO:0000313" key="6">
    <source>
        <dbReference type="Proteomes" id="UP000635142"/>
    </source>
</evidence>